<reference evidence="1" key="1">
    <citation type="submission" date="2018-05" db="EMBL/GenBank/DDBJ databases">
        <authorList>
            <person name="Lanie J.A."/>
            <person name="Ng W.-L."/>
            <person name="Kazmierczak K.M."/>
            <person name="Andrzejewski T.M."/>
            <person name="Davidsen T.M."/>
            <person name="Wayne K.J."/>
            <person name="Tettelin H."/>
            <person name="Glass J.I."/>
            <person name="Rusch D."/>
            <person name="Podicherti R."/>
            <person name="Tsui H.-C.T."/>
            <person name="Winkler M.E."/>
        </authorList>
    </citation>
    <scope>NUCLEOTIDE SEQUENCE</scope>
</reference>
<sequence length="35" mass="3997">VQVELKAPGWRLEPLFIMSKFIRFLKMGATGFDGI</sequence>
<name>A0A383D8M7_9ZZZZ</name>
<evidence type="ECO:0000313" key="1">
    <source>
        <dbReference type="EMBL" id="SVE40721.1"/>
    </source>
</evidence>
<organism evidence="1">
    <name type="scientific">marine metagenome</name>
    <dbReference type="NCBI Taxonomy" id="408172"/>
    <lineage>
        <taxon>unclassified sequences</taxon>
        <taxon>metagenomes</taxon>
        <taxon>ecological metagenomes</taxon>
    </lineage>
</organism>
<dbReference type="EMBL" id="UINC01215162">
    <property type="protein sequence ID" value="SVE40721.1"/>
    <property type="molecule type" value="Genomic_DNA"/>
</dbReference>
<proteinExistence type="predicted"/>
<accession>A0A383D8M7</accession>
<dbReference type="AlphaFoldDB" id="A0A383D8M7"/>
<protein>
    <submittedName>
        <fullName evidence="1">Uncharacterized protein</fullName>
    </submittedName>
</protein>
<feature type="non-terminal residue" evidence="1">
    <location>
        <position position="1"/>
    </location>
</feature>
<gene>
    <name evidence="1" type="ORF">METZ01_LOCUS493575</name>
</gene>